<organism evidence="2 3">
    <name type="scientific">Reticulomyxa filosa</name>
    <dbReference type="NCBI Taxonomy" id="46433"/>
    <lineage>
        <taxon>Eukaryota</taxon>
        <taxon>Sar</taxon>
        <taxon>Rhizaria</taxon>
        <taxon>Retaria</taxon>
        <taxon>Foraminifera</taxon>
        <taxon>Monothalamids</taxon>
        <taxon>Reticulomyxidae</taxon>
        <taxon>Reticulomyxa</taxon>
    </lineage>
</organism>
<keyword evidence="1" id="KW-0812">Transmembrane</keyword>
<evidence type="ECO:0000313" key="2">
    <source>
        <dbReference type="EMBL" id="ETO21751.1"/>
    </source>
</evidence>
<feature type="transmembrane region" description="Helical" evidence="1">
    <location>
        <begin position="205"/>
        <end position="224"/>
    </location>
</feature>
<proteinExistence type="predicted"/>
<evidence type="ECO:0000313" key="3">
    <source>
        <dbReference type="Proteomes" id="UP000023152"/>
    </source>
</evidence>
<dbReference type="EMBL" id="ASPP01011330">
    <property type="protein sequence ID" value="ETO21751.1"/>
    <property type="molecule type" value="Genomic_DNA"/>
</dbReference>
<dbReference type="Proteomes" id="UP000023152">
    <property type="component" value="Unassembled WGS sequence"/>
</dbReference>
<keyword evidence="3" id="KW-1185">Reference proteome</keyword>
<protein>
    <submittedName>
        <fullName evidence="2">Uncharacterized protein</fullName>
    </submittedName>
</protein>
<keyword evidence="1" id="KW-0472">Membrane</keyword>
<keyword evidence="1" id="KW-1133">Transmembrane helix</keyword>
<dbReference type="AlphaFoldDB" id="X6N6S5"/>
<feature type="transmembrane region" description="Helical" evidence="1">
    <location>
        <begin position="113"/>
        <end position="131"/>
    </location>
</feature>
<accession>X6N6S5</accession>
<evidence type="ECO:0000256" key="1">
    <source>
        <dbReference type="SAM" id="Phobius"/>
    </source>
</evidence>
<name>X6N6S5_RETFI</name>
<feature type="transmembrane region" description="Helical" evidence="1">
    <location>
        <begin position="143"/>
        <end position="166"/>
    </location>
</feature>
<sequence length="250" mass="28642">MAHNVSRAVFAATIDRCWFTAGIFCRCTNILIGLEMFIQLFFNELSAQKKFDGSNSANSGPPKKKEYIQNCENNIGYYLLFSRVVKFLRTYDNLFKLKKKEKMVDDRSNVPPPVHGLVTMIVFSMFLYMLIESCQTSVLKRTLFQHRLLVLLSVGLLLITAILYLLTTVQTQVALEGAIDKYNKSCEMDNKKNRTQTPMVSIRVAFLYDILVICYICDLIPICASCNEHSIQIRQFTRVFIPTHNAGCVY</sequence>
<reference evidence="2 3" key="1">
    <citation type="journal article" date="2013" name="Curr. Biol.">
        <title>The Genome of the Foraminiferan Reticulomyxa filosa.</title>
        <authorList>
            <person name="Glockner G."/>
            <person name="Hulsmann N."/>
            <person name="Schleicher M."/>
            <person name="Noegel A.A."/>
            <person name="Eichinger L."/>
            <person name="Gallinger C."/>
            <person name="Pawlowski J."/>
            <person name="Sierra R."/>
            <person name="Euteneuer U."/>
            <person name="Pillet L."/>
            <person name="Moustafa A."/>
            <person name="Platzer M."/>
            <person name="Groth M."/>
            <person name="Szafranski K."/>
            <person name="Schliwa M."/>
        </authorList>
    </citation>
    <scope>NUCLEOTIDE SEQUENCE [LARGE SCALE GENOMIC DNA]</scope>
</reference>
<gene>
    <name evidence="2" type="ORF">RFI_15453</name>
</gene>
<comment type="caution">
    <text evidence="2">The sequence shown here is derived from an EMBL/GenBank/DDBJ whole genome shotgun (WGS) entry which is preliminary data.</text>
</comment>